<dbReference type="OrthoDB" id="9810236at2"/>
<evidence type="ECO:0000256" key="9">
    <source>
        <dbReference type="ARBA" id="ARBA00023118"/>
    </source>
</evidence>
<dbReference type="SUPFAM" id="SSF52540">
    <property type="entry name" value="P-loop containing nucleoside triphosphate hydrolases"/>
    <property type="match status" value="1"/>
</dbReference>
<dbReference type="GO" id="GO:0016787">
    <property type="term" value="F:hydrolase activity"/>
    <property type="evidence" value="ECO:0007669"/>
    <property type="project" value="UniProtKB-KW"/>
</dbReference>
<dbReference type="GO" id="GO:0046872">
    <property type="term" value="F:metal ion binding"/>
    <property type="evidence" value="ECO:0007669"/>
    <property type="project" value="UniProtKB-KW"/>
</dbReference>
<sequence>MVQLERDLFLGCAKKNSDKEFHGILYHLLDAGACCLEIISKEKFLVNLIAPFLMNKYNYNVASRILSFFTAVHDLGKLSPVFQAFILKNEPHSFFYKQWQSSYKYWNDINKFILRNKDNFHHGYISTQSLLNYFYKKCDKLNIKSAITRFLVAIGHHHDKFHSKNSLDSLHYFNEIRYFDINESYCGLKNWELLRENFIDEIWRIIVGDFLHMDQFIDDFHSDNHELTNNYEVIFAGLACVSDWIASNENFFPYEAVVKNSDEIKNYFFDRRSRAQEVLQDKLYWGSEKCRYFKQHSFKNIFGFNPRSFQEQVFELVKQCQNPSLTIIEAPMGLGKTEAALSFLMSPYAQQSRGLYFALPTQATSNQMFTRINTILEKLFELHGQKVQLQILHSNKNWNDTNIELMKNYYKNDKPLSSVTDDTSSTYDNDTYDDINSNKSTLSSPWYENSRTGLLAEFGVGTIDQVLNCVFINSKHYFVKLFGLAGKTIILDEIHAYDAYMDEAICKLLQWLGHNQCQIILLSATLPKDKRDKFLTAFNNKQKIISSENGFPRITNVSWNKSDSFKEIIASSIDTQNKKTPTKLFAIANFKEIVAIVKNNIKKINNQYYGNIGIVCNTVNTAQKLFEEFLNDDFSKEDLLLFHARFSLNLKTEKESFIKESLGKEQFRNHINNLKSSRPKFKIIIATQVIEQSLDIDFDYMYSFLCPIDLLLQRMGRHFRRCRWDLETAIPLEPTQFGIFHEACDDSHLPLFELCRGTKNVYFESVLLKSYLVLKDFLSKNNNIIDDICDLEFLVQSVYSNSSEQFSKKRIIESEKEMFANNVSTAKKALSVTIDSPMHKKNYHNWFMNLFFEREDKVGNSNLPQTRLFNKTEQLILIIKHNNKNYTLNYHNKLVELPHLFTEEKEEIINILHCQITVPFYVTKDLNNSDVENLDSHKVLKHYKILNMEWNGKYAVKNLENTEIRYCSHYGFKYTKNKKS</sequence>
<comment type="similarity">
    <text evidence="2">In the central section; belongs to the CRISPR-associated helicase Cas3 family.</text>
</comment>
<dbReference type="Gene3D" id="3.40.50.300">
    <property type="entry name" value="P-loop containing nucleotide triphosphate hydrolases"/>
    <property type="match status" value="2"/>
</dbReference>
<dbReference type="InterPro" id="IPR050547">
    <property type="entry name" value="DEAD_box_RNA_helicases"/>
</dbReference>
<dbReference type="PANTHER" id="PTHR47963:SF9">
    <property type="entry name" value="CRISPR-ASSOCIATED ENDONUCLEASE_HELICASE CAS3"/>
    <property type="match status" value="1"/>
</dbReference>
<evidence type="ECO:0000313" key="12">
    <source>
        <dbReference type="EMBL" id="APJ02805.1"/>
    </source>
</evidence>
<dbReference type="InterPro" id="IPR054712">
    <property type="entry name" value="Cas3-like_dom"/>
</dbReference>
<protein>
    <recommendedName>
        <fullName evidence="14">CRISPR-associated helicase Cas3</fullName>
    </recommendedName>
</protein>
<keyword evidence="4" id="KW-0479">Metal-binding</keyword>
<dbReference type="Pfam" id="PF22590">
    <property type="entry name" value="Cas3-like_C_2"/>
    <property type="match status" value="1"/>
</dbReference>
<dbReference type="STRING" id="1915309.AXG55_02235"/>
<evidence type="ECO:0000256" key="8">
    <source>
        <dbReference type="ARBA" id="ARBA00022840"/>
    </source>
</evidence>
<evidence type="ECO:0000256" key="7">
    <source>
        <dbReference type="ARBA" id="ARBA00022806"/>
    </source>
</evidence>
<accession>A0A1L4CXY5</accession>
<dbReference type="InterPro" id="IPR038257">
    <property type="entry name" value="CRISPR-assoc_Cas3_HD_sf"/>
</dbReference>
<evidence type="ECO:0008006" key="14">
    <source>
        <dbReference type="Google" id="ProtNLM"/>
    </source>
</evidence>
<keyword evidence="5" id="KW-0547">Nucleotide-binding</keyword>
<keyword evidence="6" id="KW-0378">Hydrolase</keyword>
<evidence type="ECO:0000256" key="2">
    <source>
        <dbReference type="ARBA" id="ARBA00009046"/>
    </source>
</evidence>
<feature type="domain" description="Helicase ATP-binding" evidence="10">
    <location>
        <begin position="317"/>
        <end position="544"/>
    </location>
</feature>
<dbReference type="Pfam" id="PF18019">
    <property type="entry name" value="Cas3_HD"/>
    <property type="match status" value="1"/>
</dbReference>
<dbReference type="CDD" id="cd09641">
    <property type="entry name" value="Cas3''_I"/>
    <property type="match status" value="1"/>
</dbReference>
<evidence type="ECO:0000256" key="5">
    <source>
        <dbReference type="ARBA" id="ARBA00022741"/>
    </source>
</evidence>
<dbReference type="InterPro" id="IPR006483">
    <property type="entry name" value="CRISPR-assoc_Cas3_HD"/>
</dbReference>
<comment type="similarity">
    <text evidence="1">In the N-terminal section; belongs to the CRISPR-associated nuclease Cas3-HD family.</text>
</comment>
<keyword evidence="7" id="KW-0347">Helicase</keyword>
<keyword evidence="8" id="KW-0067">ATP-binding</keyword>
<dbReference type="PROSITE" id="PS51643">
    <property type="entry name" value="HD_CAS3"/>
    <property type="match status" value="1"/>
</dbReference>
<dbReference type="GO" id="GO:0003724">
    <property type="term" value="F:RNA helicase activity"/>
    <property type="evidence" value="ECO:0007669"/>
    <property type="project" value="TreeGrafter"/>
</dbReference>
<dbReference type="GO" id="GO:0003723">
    <property type="term" value="F:RNA binding"/>
    <property type="evidence" value="ECO:0007669"/>
    <property type="project" value="TreeGrafter"/>
</dbReference>
<proteinExistence type="inferred from homology"/>
<dbReference type="PANTHER" id="PTHR47963">
    <property type="entry name" value="DEAD-BOX ATP-DEPENDENT RNA HELICASE 47, MITOCHONDRIAL"/>
    <property type="match status" value="1"/>
</dbReference>
<dbReference type="AlphaFoldDB" id="A0A1L4CXY5"/>
<dbReference type="EMBL" id="CP017834">
    <property type="protein sequence ID" value="APJ02805.1"/>
    <property type="molecule type" value="Genomic_DNA"/>
</dbReference>
<name>A0A1L4CXY5_9BACT</name>
<gene>
    <name evidence="12" type="ORF">AXG55_02235</name>
</gene>
<feature type="domain" description="HD Cas3-type" evidence="11">
    <location>
        <begin position="17"/>
        <end position="245"/>
    </location>
</feature>
<evidence type="ECO:0000256" key="4">
    <source>
        <dbReference type="ARBA" id="ARBA00022723"/>
    </source>
</evidence>
<dbReference type="KEGG" id="saqi:AXG55_02235"/>
<keyword evidence="9" id="KW-0051">Antiviral defense</keyword>
<dbReference type="GO" id="GO:0004518">
    <property type="term" value="F:nuclease activity"/>
    <property type="evidence" value="ECO:0007669"/>
    <property type="project" value="UniProtKB-KW"/>
</dbReference>
<dbReference type="RefSeq" id="WP_148696513.1">
    <property type="nucleotide sequence ID" value="NZ_CP017834.1"/>
</dbReference>
<keyword evidence="13" id="KW-1185">Reference proteome</keyword>
<reference evidence="12 13" key="1">
    <citation type="submission" date="2016-10" db="EMBL/GenBank/DDBJ databases">
        <title>Silvanigrella aquatica sp. nov., isolated from a freshwater lake located in the Black Forest, Germany, description of Silvanigrellaceae fam. nov., Silvanigrellales ord. nov., reclassification of the order Bdellovibrionales in the class Oligoflexia, reclassification of the families Bacteriovoracaceae and Halobacteriovoraceae in the new order Bacteriovoracales ord. nov., and reclassification of the family Pseudobacteriovoracaceae in the order Oligoflexiales.</title>
        <authorList>
            <person name="Hahn M.W."/>
            <person name="Schmidt J."/>
            <person name="Koll U."/>
            <person name="Rohde M."/>
            <person name="Verbag S."/>
            <person name="Pitt A."/>
            <person name="Nakai R."/>
            <person name="Naganuma T."/>
            <person name="Lang E."/>
        </authorList>
    </citation>
    <scope>NUCLEOTIDE SEQUENCE [LARGE SCALE GENOMIC DNA]</scope>
    <source>
        <strain evidence="12 13">MWH-Nonnen-W8red</strain>
    </source>
</reference>
<dbReference type="NCBIfam" id="TIGR01596">
    <property type="entry name" value="cas3_HD"/>
    <property type="match status" value="1"/>
</dbReference>
<dbReference type="GO" id="GO:0005524">
    <property type="term" value="F:ATP binding"/>
    <property type="evidence" value="ECO:0007669"/>
    <property type="project" value="UniProtKB-KW"/>
</dbReference>
<dbReference type="NCBIfam" id="TIGR01587">
    <property type="entry name" value="cas3_core"/>
    <property type="match status" value="1"/>
</dbReference>
<dbReference type="InterPro" id="IPR014001">
    <property type="entry name" value="Helicase_ATP-bd"/>
</dbReference>
<dbReference type="PROSITE" id="PS51192">
    <property type="entry name" value="HELICASE_ATP_BIND_1"/>
    <property type="match status" value="1"/>
</dbReference>
<evidence type="ECO:0000256" key="3">
    <source>
        <dbReference type="ARBA" id="ARBA00022722"/>
    </source>
</evidence>
<evidence type="ECO:0000256" key="1">
    <source>
        <dbReference type="ARBA" id="ARBA00006847"/>
    </source>
</evidence>
<dbReference type="GO" id="GO:0051607">
    <property type="term" value="P:defense response to virus"/>
    <property type="evidence" value="ECO:0007669"/>
    <property type="project" value="UniProtKB-KW"/>
</dbReference>
<dbReference type="InterPro" id="IPR027417">
    <property type="entry name" value="P-loop_NTPase"/>
</dbReference>
<organism evidence="12 13">
    <name type="scientific">Silvanigrella aquatica</name>
    <dbReference type="NCBI Taxonomy" id="1915309"/>
    <lineage>
        <taxon>Bacteria</taxon>
        <taxon>Pseudomonadati</taxon>
        <taxon>Bdellovibrionota</taxon>
        <taxon>Oligoflexia</taxon>
        <taxon>Silvanigrellales</taxon>
        <taxon>Silvanigrellaceae</taxon>
        <taxon>Silvanigrella</taxon>
    </lineage>
</organism>
<evidence type="ECO:0000256" key="6">
    <source>
        <dbReference type="ARBA" id="ARBA00022801"/>
    </source>
</evidence>
<evidence type="ECO:0000313" key="13">
    <source>
        <dbReference type="Proteomes" id="UP000184731"/>
    </source>
</evidence>
<dbReference type="Proteomes" id="UP000184731">
    <property type="component" value="Chromosome"/>
</dbReference>
<dbReference type="SMART" id="SM00487">
    <property type="entry name" value="DEXDc"/>
    <property type="match status" value="1"/>
</dbReference>
<dbReference type="InterPro" id="IPR006474">
    <property type="entry name" value="Helicase_Cas3_CRISPR-ass_core"/>
</dbReference>
<evidence type="ECO:0000259" key="11">
    <source>
        <dbReference type="PROSITE" id="PS51643"/>
    </source>
</evidence>
<keyword evidence="3" id="KW-0540">Nuclease</keyword>
<dbReference type="Gene3D" id="1.10.3210.30">
    <property type="match status" value="1"/>
</dbReference>
<evidence type="ECO:0000259" key="10">
    <source>
        <dbReference type="PROSITE" id="PS51192"/>
    </source>
</evidence>